<organism evidence="3">
    <name type="scientific">Aureoumbra lagunensis</name>
    <dbReference type="NCBI Taxonomy" id="44058"/>
    <lineage>
        <taxon>Eukaryota</taxon>
        <taxon>Sar</taxon>
        <taxon>Stramenopiles</taxon>
        <taxon>Ochrophyta</taxon>
        <taxon>Pelagophyceae</taxon>
        <taxon>Pelagomonadales</taxon>
        <taxon>Aureoumbra</taxon>
    </lineage>
</organism>
<dbReference type="SMART" id="SM00220">
    <property type="entry name" value="S_TKc"/>
    <property type="match status" value="1"/>
</dbReference>
<dbReference type="Gene3D" id="3.30.200.20">
    <property type="entry name" value="Phosphorylase Kinase, domain 1"/>
    <property type="match status" value="1"/>
</dbReference>
<dbReference type="InterPro" id="IPR000719">
    <property type="entry name" value="Prot_kinase_dom"/>
</dbReference>
<dbReference type="AlphaFoldDB" id="A0A7S3NIV9"/>
<protein>
    <recommendedName>
        <fullName evidence="2">Protein kinase domain-containing protein</fullName>
    </recommendedName>
</protein>
<evidence type="ECO:0000259" key="2">
    <source>
        <dbReference type="PROSITE" id="PS50011"/>
    </source>
</evidence>
<evidence type="ECO:0000256" key="1">
    <source>
        <dbReference type="SAM" id="MobiDB-lite"/>
    </source>
</evidence>
<dbReference type="PANTHER" id="PTHR44329:SF260">
    <property type="entry name" value="PROTEIN KINASE DOMAIN-CONTAINING PROTEIN"/>
    <property type="match status" value="1"/>
</dbReference>
<reference evidence="3" key="1">
    <citation type="submission" date="2021-01" db="EMBL/GenBank/DDBJ databases">
        <authorList>
            <person name="Corre E."/>
            <person name="Pelletier E."/>
            <person name="Niang G."/>
            <person name="Scheremetjew M."/>
            <person name="Finn R."/>
            <person name="Kale V."/>
            <person name="Holt S."/>
            <person name="Cochrane G."/>
            <person name="Meng A."/>
            <person name="Brown T."/>
            <person name="Cohen L."/>
        </authorList>
    </citation>
    <scope>NUCLEOTIDE SEQUENCE</scope>
    <source>
        <strain evidence="3">CCMP1510</strain>
    </source>
</reference>
<name>A0A7S3NIV9_9STRA</name>
<feature type="compositionally biased region" description="Polar residues" evidence="1">
    <location>
        <begin position="208"/>
        <end position="223"/>
    </location>
</feature>
<dbReference type="EMBL" id="HBIJ01001704">
    <property type="protein sequence ID" value="CAE0360492.1"/>
    <property type="molecule type" value="Transcribed_RNA"/>
</dbReference>
<dbReference type="PROSITE" id="PS50011">
    <property type="entry name" value="PROTEIN_KINASE_DOM"/>
    <property type="match status" value="1"/>
</dbReference>
<evidence type="ECO:0000313" key="3">
    <source>
        <dbReference type="EMBL" id="CAE0360492.1"/>
    </source>
</evidence>
<dbReference type="Gene3D" id="1.10.510.10">
    <property type="entry name" value="Transferase(Phosphotransferase) domain 1"/>
    <property type="match status" value="1"/>
</dbReference>
<dbReference type="InterPro" id="IPR008271">
    <property type="entry name" value="Ser/Thr_kinase_AS"/>
</dbReference>
<feature type="domain" description="Protein kinase" evidence="2">
    <location>
        <begin position="25"/>
        <end position="340"/>
    </location>
</feature>
<dbReference type="InterPro" id="IPR011009">
    <property type="entry name" value="Kinase-like_dom_sf"/>
</dbReference>
<dbReference type="Pfam" id="PF00069">
    <property type="entry name" value="Pkinase"/>
    <property type="match status" value="1"/>
</dbReference>
<sequence length="377" mass="42575">MESKEEKKFYMEPHEVDVPQIDIEKFEMVQAGTGSASDVYKAWLKSERERIVAVKVLKKHIAYDACGLSSFQKEINMLSRLSHPNIISVLGVGHYDGLPCALLEWCSTDVNTLLRIAECDQRKIRKHILTKYPSEYRLRLVRDLAHAVRYLHSGSAIPGCFVLHRDIKPENLLLLDADNDHSLKLADFGLAVGLAVPTQELEQRKSKQNTSENEAGTQEPVQTESLFRHGDTLADYELTAETGTLRYMAPEVARRENYGLRADVYSFAVVAWEILVVGGKPFSGLHVGEHYNRVVVRGHRPNIPKEWHPDLQNLITAAWHHNPRRRPPFSAICNMLDEIIKGTEDVSSTSSKFIHSISSRDVLAVRSLSTQCLPTLC</sequence>
<proteinExistence type="predicted"/>
<dbReference type="PROSITE" id="PS00108">
    <property type="entry name" value="PROTEIN_KINASE_ST"/>
    <property type="match status" value="1"/>
</dbReference>
<gene>
    <name evidence="3" type="ORF">ALAG00032_LOCUS1222</name>
</gene>
<dbReference type="InterPro" id="IPR051681">
    <property type="entry name" value="Ser/Thr_Kinases-Pseudokinases"/>
</dbReference>
<dbReference type="SUPFAM" id="SSF56112">
    <property type="entry name" value="Protein kinase-like (PK-like)"/>
    <property type="match status" value="1"/>
</dbReference>
<feature type="region of interest" description="Disordered" evidence="1">
    <location>
        <begin position="201"/>
        <end position="223"/>
    </location>
</feature>
<accession>A0A7S3NIV9</accession>
<dbReference type="GO" id="GO:0005524">
    <property type="term" value="F:ATP binding"/>
    <property type="evidence" value="ECO:0007669"/>
    <property type="project" value="InterPro"/>
</dbReference>
<dbReference type="PANTHER" id="PTHR44329">
    <property type="entry name" value="SERINE/THREONINE-PROTEIN KINASE TNNI3K-RELATED"/>
    <property type="match status" value="1"/>
</dbReference>
<dbReference type="GO" id="GO:0004674">
    <property type="term" value="F:protein serine/threonine kinase activity"/>
    <property type="evidence" value="ECO:0007669"/>
    <property type="project" value="TreeGrafter"/>
</dbReference>